<evidence type="ECO:0000313" key="2">
    <source>
        <dbReference type="Proteomes" id="UP001285263"/>
    </source>
</evidence>
<dbReference type="Pfam" id="PF13826">
    <property type="entry name" value="Monooxy_af470-like"/>
    <property type="match status" value="1"/>
</dbReference>
<dbReference type="EMBL" id="JAXCLA010000001">
    <property type="protein sequence ID" value="MDY0743448.1"/>
    <property type="molecule type" value="Genomic_DNA"/>
</dbReference>
<evidence type="ECO:0000313" key="1">
    <source>
        <dbReference type="EMBL" id="MDY0743448.1"/>
    </source>
</evidence>
<reference evidence="1 2" key="1">
    <citation type="submission" date="2023-11" db="EMBL/GenBank/DDBJ databases">
        <title>Paucibacter sp. nov., isolated from fresh soil in Korea.</title>
        <authorList>
            <person name="Le N.T.T."/>
        </authorList>
    </citation>
    <scope>NUCLEOTIDE SEQUENCE [LARGE SCALE GENOMIC DNA]</scope>
    <source>
        <strain evidence="1 2">R3-3</strain>
    </source>
</reference>
<protein>
    <submittedName>
        <fullName evidence="1">DUF4188 domain-containing protein</fullName>
    </submittedName>
</protein>
<organism evidence="1 2">
    <name type="scientific">Roseateles agri</name>
    <dbReference type="NCBI Taxonomy" id="3098619"/>
    <lineage>
        <taxon>Bacteria</taxon>
        <taxon>Pseudomonadati</taxon>
        <taxon>Pseudomonadota</taxon>
        <taxon>Betaproteobacteria</taxon>
        <taxon>Burkholderiales</taxon>
        <taxon>Sphaerotilaceae</taxon>
        <taxon>Roseateles</taxon>
    </lineage>
</organism>
<sequence>MLHNARMTSRPDGDFVVFLIGMRINKPLHVHKWLPVAQAMPRMLKELYRQPQLGLLSHEMWFSKTIILVQYWRSMDLLLDYAKARSSEHLPAWQRFNKAIGTDGAVGIWHETYKAAAGTYENVYVNMSPFGLGKVGPLVEAREGLQSATSRMNAG</sequence>
<accession>A0ABU5DCM3</accession>
<dbReference type="RefSeq" id="WP_320421337.1">
    <property type="nucleotide sequence ID" value="NZ_JAXCLA010000001.1"/>
</dbReference>
<comment type="caution">
    <text evidence="1">The sequence shown here is derived from an EMBL/GenBank/DDBJ whole genome shotgun (WGS) entry which is preliminary data.</text>
</comment>
<name>A0ABU5DCM3_9BURK</name>
<dbReference type="InterPro" id="IPR025444">
    <property type="entry name" value="Monooxy_af470"/>
</dbReference>
<gene>
    <name evidence="1" type="ORF">SNE35_02985</name>
</gene>
<dbReference type="Proteomes" id="UP001285263">
    <property type="component" value="Unassembled WGS sequence"/>
</dbReference>
<proteinExistence type="predicted"/>
<keyword evidence="2" id="KW-1185">Reference proteome</keyword>